<dbReference type="RefSeq" id="WP_075755640.1">
    <property type="nucleotide sequence ID" value="NZ_LT608335.1"/>
</dbReference>
<dbReference type="SUPFAM" id="SSF102114">
    <property type="entry name" value="Radical SAM enzymes"/>
    <property type="match status" value="1"/>
</dbReference>
<keyword evidence="4 8" id="KW-0460">Magnesium</keyword>
<keyword evidence="6 8" id="KW-0411">Iron-sulfur</keyword>
<evidence type="ECO:0000256" key="8">
    <source>
        <dbReference type="HAMAP-Rule" id="MF_00917"/>
    </source>
</evidence>
<feature type="binding site" evidence="8">
    <location>
        <position position="92"/>
    </location>
    <ligand>
        <name>S-adenosyl-L-methionine</name>
        <dbReference type="ChEBI" id="CHEBI:59789"/>
    </ligand>
</feature>
<dbReference type="InterPro" id="IPR058240">
    <property type="entry name" value="rSAM_sf"/>
</dbReference>
<dbReference type="PROSITE" id="PS51918">
    <property type="entry name" value="RADICAL_SAM"/>
    <property type="match status" value="1"/>
</dbReference>
<dbReference type="EC" id="4.3.99.3" evidence="8"/>
<keyword evidence="8" id="KW-0671">Queuosine biosynthesis</keyword>
<dbReference type="Gene3D" id="3.20.20.70">
    <property type="entry name" value="Aldolase class I"/>
    <property type="match status" value="1"/>
</dbReference>
<evidence type="ECO:0000313" key="10">
    <source>
        <dbReference type="EMBL" id="SCM80085.1"/>
    </source>
</evidence>
<dbReference type="GO" id="GO:0016840">
    <property type="term" value="F:carbon-nitrogen lyase activity"/>
    <property type="evidence" value="ECO:0007669"/>
    <property type="project" value="UniProtKB-UniRule"/>
</dbReference>
<dbReference type="EMBL" id="FMJE01000003">
    <property type="protein sequence ID" value="SCM80085.1"/>
    <property type="molecule type" value="Genomic_DNA"/>
</dbReference>
<evidence type="ECO:0000256" key="6">
    <source>
        <dbReference type="ARBA" id="ARBA00023014"/>
    </source>
</evidence>
<dbReference type="GO" id="GO:0008616">
    <property type="term" value="P:tRNA queuosine(34) biosynthetic process"/>
    <property type="evidence" value="ECO:0007669"/>
    <property type="project" value="UniProtKB-UniRule"/>
</dbReference>
<dbReference type="UniPathway" id="UPA00391"/>
<dbReference type="HAMAP" id="MF_00917">
    <property type="entry name" value="QueE"/>
    <property type="match status" value="1"/>
</dbReference>
<evidence type="ECO:0000256" key="3">
    <source>
        <dbReference type="ARBA" id="ARBA00022723"/>
    </source>
</evidence>
<dbReference type="GO" id="GO:1904047">
    <property type="term" value="F:S-adenosyl-L-methionine binding"/>
    <property type="evidence" value="ECO:0007669"/>
    <property type="project" value="UniProtKB-UniRule"/>
</dbReference>
<keyword evidence="5 8" id="KW-0408">Iron</keyword>
<feature type="binding site" evidence="8">
    <location>
        <begin position="11"/>
        <end position="13"/>
    </location>
    <ligand>
        <name>substrate</name>
    </ligand>
</feature>
<dbReference type="Pfam" id="PF04055">
    <property type="entry name" value="Radical_SAM"/>
    <property type="match status" value="1"/>
</dbReference>
<comment type="cofactor">
    <cofactor evidence="8">
        <name>S-adenosyl-L-methionine</name>
        <dbReference type="ChEBI" id="CHEBI:59789"/>
    </cofactor>
    <text evidence="8">Binds 1 S-adenosyl-L-methionine per subunit.</text>
</comment>
<dbReference type="InterPro" id="IPR013785">
    <property type="entry name" value="Aldolase_TIM"/>
</dbReference>
<comment type="catalytic activity">
    <reaction evidence="8">
        <text>6-carboxy-5,6,7,8-tetrahydropterin + H(+) = 7-carboxy-7-carbaguanine + NH4(+)</text>
        <dbReference type="Rhea" id="RHEA:27974"/>
        <dbReference type="ChEBI" id="CHEBI:15378"/>
        <dbReference type="ChEBI" id="CHEBI:28938"/>
        <dbReference type="ChEBI" id="CHEBI:61032"/>
        <dbReference type="ChEBI" id="CHEBI:61036"/>
        <dbReference type="EC" id="4.3.99.3"/>
    </reaction>
</comment>
<evidence type="ECO:0000256" key="7">
    <source>
        <dbReference type="ARBA" id="ARBA00023239"/>
    </source>
</evidence>
<dbReference type="GO" id="GO:0000287">
    <property type="term" value="F:magnesium ion binding"/>
    <property type="evidence" value="ECO:0007669"/>
    <property type="project" value="UniProtKB-UniRule"/>
</dbReference>
<feature type="binding site" evidence="8">
    <location>
        <position position="39"/>
    </location>
    <ligand>
        <name>Mg(2+)</name>
        <dbReference type="ChEBI" id="CHEBI:18420"/>
    </ligand>
</feature>
<accession>A0A212LR58</accession>
<comment type="caution">
    <text evidence="8">Lacks conserved residue(s) required for the propagation of feature annotation.</text>
</comment>
<comment type="pathway">
    <text evidence="8">Purine metabolism; 7-cyano-7-deazaguanine biosynthesis.</text>
</comment>
<feature type="binding site" evidence="8">
    <location>
        <position position="26"/>
    </location>
    <ligand>
        <name>substrate</name>
    </ligand>
</feature>
<dbReference type="PANTHER" id="PTHR42836:SF1">
    <property type="entry name" value="7-CARBOXY-7-DEAZAGUANINE SYNTHASE"/>
    <property type="match status" value="1"/>
</dbReference>
<keyword evidence="3 8" id="KW-0479">Metal-binding</keyword>
<name>A0A212LR58_9FIRM</name>
<feature type="binding site" evidence="8">
    <location>
        <position position="30"/>
    </location>
    <ligand>
        <name>[4Fe-4S] cluster</name>
        <dbReference type="ChEBI" id="CHEBI:49883"/>
        <note>4Fe-4S-S-AdoMet</note>
    </ligand>
</feature>
<dbReference type="AlphaFoldDB" id="A0A212LR58"/>
<keyword evidence="7 8" id="KW-0456">Lyase</keyword>
<keyword evidence="2 8" id="KW-0949">S-adenosyl-L-methionine</keyword>
<feature type="domain" description="Radical SAM core" evidence="9">
    <location>
        <begin position="17"/>
        <end position="241"/>
    </location>
</feature>
<dbReference type="InterPro" id="IPR007197">
    <property type="entry name" value="rSAM"/>
</dbReference>
<evidence type="ECO:0000256" key="4">
    <source>
        <dbReference type="ARBA" id="ARBA00022842"/>
    </source>
</evidence>
<comment type="function">
    <text evidence="8">Catalyzes the complex heterocyclic radical-mediated conversion of 6-carboxy-5,6,7,8-tetrahydropterin (CPH4) to 7-carboxy-7-deazaguanine (CDG), a step common to the biosynthetic pathways of all 7-deazapurine-containing compounds.</text>
</comment>
<evidence type="ECO:0000256" key="5">
    <source>
        <dbReference type="ARBA" id="ARBA00023004"/>
    </source>
</evidence>
<evidence type="ECO:0000256" key="1">
    <source>
        <dbReference type="ARBA" id="ARBA00022485"/>
    </source>
</evidence>
<sequence>MLNLVEIFSSIQGEGLYVGTRQIFVRFAGCNLTCTYCDTPDSRQFSGQALVERTPGERDFIRIANPVAIDSVAQMINSLLTIRHHSISLTGGEPLCQAKMLAELAPKLNAPLYLETNGTLFEQLAVVLPYIDIVSMDIKLPGTSGKHYWQEHHEFLRLAAAKEVFVKIVIAAQSSKEEIHQAFNLVAGIDDTIPVILQPVTPVNGCEAVSPDNMLAYQAQALALLKNVRVIPQTHKLMGQL</sequence>
<evidence type="ECO:0000256" key="2">
    <source>
        <dbReference type="ARBA" id="ARBA00022691"/>
    </source>
</evidence>
<dbReference type="GO" id="GO:0051539">
    <property type="term" value="F:4 iron, 4 sulfur cluster binding"/>
    <property type="evidence" value="ECO:0007669"/>
    <property type="project" value="UniProtKB-UniRule"/>
</dbReference>
<dbReference type="SFLD" id="SFLDS00029">
    <property type="entry name" value="Radical_SAM"/>
    <property type="match status" value="1"/>
</dbReference>
<gene>
    <name evidence="8 10" type="primary">queE</name>
    <name evidence="10" type="ORF">KL86SPO_30263</name>
</gene>
<protein>
    <recommendedName>
        <fullName evidence="8">7-carboxy-7-deazaguanine synthase</fullName>
        <shortName evidence="8">CDG synthase</shortName>
        <ecNumber evidence="8">4.3.99.3</ecNumber>
    </recommendedName>
    <alternativeName>
        <fullName evidence="8">Queuosine biosynthesis protein QueE</fullName>
    </alternativeName>
</protein>
<comment type="cofactor">
    <cofactor evidence="8">
        <name>[4Fe-4S] cluster</name>
        <dbReference type="ChEBI" id="CHEBI:49883"/>
    </cofactor>
    <text evidence="8">Binds 1 [4Fe-4S] cluster. The cluster is coordinated with 3 cysteines and an exchangeable S-adenosyl-L-methionine.</text>
</comment>
<feature type="binding site" evidence="8">
    <location>
        <position position="37"/>
    </location>
    <ligand>
        <name>[4Fe-4S] cluster</name>
        <dbReference type="ChEBI" id="CHEBI:49883"/>
        <note>4Fe-4S-S-AdoMet</note>
    </ligand>
</feature>
<comment type="cofactor">
    <cofactor evidence="8">
        <name>Mg(2+)</name>
        <dbReference type="ChEBI" id="CHEBI:18420"/>
    </cofactor>
</comment>
<dbReference type="CDD" id="cd01335">
    <property type="entry name" value="Radical_SAM"/>
    <property type="match status" value="1"/>
</dbReference>
<dbReference type="InterPro" id="IPR024924">
    <property type="entry name" value="7-CO-7-deazaguanine_synth-like"/>
</dbReference>
<evidence type="ECO:0000259" key="9">
    <source>
        <dbReference type="PROSITE" id="PS51918"/>
    </source>
</evidence>
<feature type="binding site" evidence="8">
    <location>
        <begin position="36"/>
        <end position="38"/>
    </location>
    <ligand>
        <name>S-adenosyl-L-methionine</name>
        <dbReference type="ChEBI" id="CHEBI:59789"/>
    </ligand>
</feature>
<comment type="similarity">
    <text evidence="8">Belongs to the radical SAM superfamily. 7-carboxy-7-deazaguanine synthase family.</text>
</comment>
<dbReference type="PANTHER" id="PTHR42836">
    <property type="entry name" value="7-CARBOXY-7-DEAZAGUANINE SYNTHASE"/>
    <property type="match status" value="1"/>
</dbReference>
<organism evidence="10">
    <name type="scientific">uncultured Sporomusa sp</name>
    <dbReference type="NCBI Taxonomy" id="307249"/>
    <lineage>
        <taxon>Bacteria</taxon>
        <taxon>Bacillati</taxon>
        <taxon>Bacillota</taxon>
        <taxon>Negativicutes</taxon>
        <taxon>Selenomonadales</taxon>
        <taxon>Sporomusaceae</taxon>
        <taxon>Sporomusa</taxon>
        <taxon>environmental samples</taxon>
    </lineage>
</organism>
<comment type="subunit">
    <text evidence="8">Homodimer.</text>
</comment>
<reference evidence="10" key="1">
    <citation type="submission" date="2016-08" db="EMBL/GenBank/DDBJ databases">
        <authorList>
            <person name="Seilhamer J.J."/>
        </authorList>
    </citation>
    <scope>NUCLEOTIDE SEQUENCE</scope>
    <source>
        <strain evidence="10">86</strain>
    </source>
</reference>
<feature type="binding site" evidence="8">
    <location>
        <position position="90"/>
    </location>
    <ligand>
        <name>substrate</name>
    </ligand>
</feature>
<proteinExistence type="inferred from homology"/>
<feature type="binding site" evidence="8">
    <location>
        <position position="34"/>
    </location>
    <ligand>
        <name>[4Fe-4S] cluster</name>
        <dbReference type="ChEBI" id="CHEBI:49883"/>
        <note>4Fe-4S-S-AdoMet</note>
    </ligand>
</feature>
<dbReference type="PIRSF" id="PIRSF000370">
    <property type="entry name" value="QueE"/>
    <property type="match status" value="1"/>
</dbReference>
<keyword evidence="1 8" id="KW-0004">4Fe-4S</keyword>